<dbReference type="SUPFAM" id="SSF50104">
    <property type="entry name" value="Translation proteins SH3-like domain"/>
    <property type="match status" value="1"/>
</dbReference>
<keyword evidence="11" id="KW-1185">Reference proteome</keyword>
<dbReference type="NCBIfam" id="TIGR00922">
    <property type="entry name" value="nusG"/>
    <property type="match status" value="1"/>
</dbReference>
<evidence type="ECO:0000256" key="6">
    <source>
        <dbReference type="NCBIfam" id="TIGR00922"/>
    </source>
</evidence>
<dbReference type="InterPro" id="IPR043425">
    <property type="entry name" value="NusG-like"/>
</dbReference>
<dbReference type="GO" id="GO:0032784">
    <property type="term" value="P:regulation of DNA-templated transcription elongation"/>
    <property type="evidence" value="ECO:0007669"/>
    <property type="project" value="InterPro"/>
</dbReference>
<dbReference type="CDD" id="cd06091">
    <property type="entry name" value="KOW_NusG"/>
    <property type="match status" value="1"/>
</dbReference>
<dbReference type="GO" id="GO:0006353">
    <property type="term" value="P:DNA-templated transcription termination"/>
    <property type="evidence" value="ECO:0007669"/>
    <property type="project" value="UniProtKB-UniRule"/>
</dbReference>
<evidence type="ECO:0000313" key="10">
    <source>
        <dbReference type="EMBL" id="URA10724.1"/>
    </source>
</evidence>
<dbReference type="InterPro" id="IPR005825">
    <property type="entry name" value="Ribosomal_uL24_CS"/>
</dbReference>
<feature type="domain" description="NusG-like N-terminal" evidence="8">
    <location>
        <begin position="2"/>
        <end position="119"/>
    </location>
</feature>
<dbReference type="Pfam" id="PF02357">
    <property type="entry name" value="NusG"/>
    <property type="match status" value="1"/>
</dbReference>
<organism evidence="10 11">
    <name type="scientific">Thermospira aquatica</name>
    <dbReference type="NCBI Taxonomy" id="2828656"/>
    <lineage>
        <taxon>Bacteria</taxon>
        <taxon>Pseudomonadati</taxon>
        <taxon>Spirochaetota</taxon>
        <taxon>Spirochaetia</taxon>
        <taxon>Brevinematales</taxon>
        <taxon>Thermospiraceae</taxon>
        <taxon>Thermospira</taxon>
    </lineage>
</organism>
<keyword evidence="1 5" id="KW-0806">Transcription termination</keyword>
<reference evidence="10" key="1">
    <citation type="submission" date="2021-04" db="EMBL/GenBank/DDBJ databases">
        <authorList>
            <person name="Postec A."/>
        </authorList>
    </citation>
    <scope>NUCLEOTIDE SEQUENCE</scope>
    <source>
        <strain evidence="10">F1F22</strain>
    </source>
</reference>
<keyword evidence="4 5" id="KW-0804">Transcription</keyword>
<sequence>MARGWYVIQVNTGFEKKVYRDLEAKKNQDVLRNVLLNVKLPEEDYVVERKGKKIEKKRLLYPGYILVELDIPEDEVEWKEVYTAIRSINGVNMFLSSGGGNKRPKPLSYDEVKQIFEQTGEIKSLSGKLESVYSVGDRVKVMEGAFAGFEGEVLEVINDKNMLAVSVEIFGRLVRLELEYTQVQKIG</sequence>
<dbReference type="InterPro" id="IPR014722">
    <property type="entry name" value="Rib_uL2_dom2"/>
</dbReference>
<dbReference type="Gene3D" id="3.30.70.940">
    <property type="entry name" value="NusG, N-terminal domain"/>
    <property type="match status" value="1"/>
</dbReference>
<evidence type="ECO:0000256" key="2">
    <source>
        <dbReference type="ARBA" id="ARBA00022814"/>
    </source>
</evidence>
<dbReference type="RefSeq" id="WP_271435851.1">
    <property type="nucleotide sequence ID" value="NZ_CP073355.1"/>
</dbReference>
<dbReference type="Pfam" id="PF00467">
    <property type="entry name" value="KOW"/>
    <property type="match status" value="1"/>
</dbReference>
<name>A0AAX3BEF4_9SPIR</name>
<evidence type="ECO:0000256" key="3">
    <source>
        <dbReference type="ARBA" id="ARBA00023015"/>
    </source>
</evidence>
<dbReference type="PRINTS" id="PR00338">
    <property type="entry name" value="NUSGTNSCPFCT"/>
</dbReference>
<dbReference type="InterPro" id="IPR005824">
    <property type="entry name" value="KOW"/>
</dbReference>
<protein>
    <recommendedName>
        <fullName evidence="5 6">Transcription termination/antitermination protein NusG</fullName>
    </recommendedName>
</protein>
<dbReference type="SUPFAM" id="SSF82679">
    <property type="entry name" value="N-utilization substance G protein NusG, N-terminal domain"/>
    <property type="match status" value="1"/>
</dbReference>
<dbReference type="GO" id="GO:0005829">
    <property type="term" value="C:cytosol"/>
    <property type="evidence" value="ECO:0007669"/>
    <property type="project" value="TreeGrafter"/>
</dbReference>
<evidence type="ECO:0000256" key="1">
    <source>
        <dbReference type="ARBA" id="ARBA00022472"/>
    </source>
</evidence>
<dbReference type="GO" id="GO:0003735">
    <property type="term" value="F:structural constituent of ribosome"/>
    <property type="evidence" value="ECO:0007669"/>
    <property type="project" value="InterPro"/>
</dbReference>
<proteinExistence type="inferred from homology"/>
<dbReference type="HAMAP" id="MF_00948">
    <property type="entry name" value="NusG"/>
    <property type="match status" value="1"/>
</dbReference>
<evidence type="ECO:0000256" key="4">
    <source>
        <dbReference type="ARBA" id="ARBA00023163"/>
    </source>
</evidence>
<keyword evidence="2 5" id="KW-0889">Transcription antitermination</keyword>
<dbReference type="CDD" id="cd09891">
    <property type="entry name" value="NGN_Bact_1"/>
    <property type="match status" value="1"/>
</dbReference>
<dbReference type="GO" id="GO:0005840">
    <property type="term" value="C:ribosome"/>
    <property type="evidence" value="ECO:0007669"/>
    <property type="project" value="InterPro"/>
</dbReference>
<dbReference type="InterPro" id="IPR047050">
    <property type="entry name" value="NGN"/>
</dbReference>
<comment type="similarity">
    <text evidence="5 7">Belongs to the NusG family.</text>
</comment>
<dbReference type="GO" id="GO:0006412">
    <property type="term" value="P:translation"/>
    <property type="evidence" value="ECO:0007669"/>
    <property type="project" value="InterPro"/>
</dbReference>
<evidence type="ECO:0000256" key="7">
    <source>
        <dbReference type="RuleBase" id="RU000538"/>
    </source>
</evidence>
<evidence type="ECO:0000313" key="11">
    <source>
        <dbReference type="Proteomes" id="UP001056539"/>
    </source>
</evidence>
<dbReference type="SMART" id="SM00738">
    <property type="entry name" value="NGN"/>
    <property type="match status" value="1"/>
</dbReference>
<dbReference type="PANTHER" id="PTHR30265">
    <property type="entry name" value="RHO-INTERACTING TRANSCRIPTION TERMINATION FACTOR NUSG"/>
    <property type="match status" value="1"/>
</dbReference>
<dbReference type="Proteomes" id="UP001056539">
    <property type="component" value="Chromosome"/>
</dbReference>
<reference evidence="10" key="2">
    <citation type="submission" date="2022-06" db="EMBL/GenBank/DDBJ databases">
        <title>Thermospira aquatica gen. nov., sp. nov.</title>
        <authorList>
            <person name="Ben Ali Gam Z."/>
            <person name="Labat M."/>
        </authorList>
    </citation>
    <scope>NUCLEOTIDE SEQUENCE</scope>
    <source>
        <strain evidence="10">F1F22</strain>
    </source>
</reference>
<feature type="domain" description="KOW" evidence="9">
    <location>
        <begin position="132"/>
        <end position="159"/>
    </location>
</feature>
<comment type="function">
    <text evidence="5 7">Participates in transcription elongation, termination and antitermination.</text>
</comment>
<dbReference type="InterPro" id="IPR036735">
    <property type="entry name" value="NGN_dom_sf"/>
</dbReference>
<evidence type="ECO:0000259" key="8">
    <source>
        <dbReference type="SMART" id="SM00738"/>
    </source>
</evidence>
<dbReference type="EMBL" id="CP073355">
    <property type="protein sequence ID" value="URA10724.1"/>
    <property type="molecule type" value="Genomic_DNA"/>
</dbReference>
<dbReference type="InterPro" id="IPR008991">
    <property type="entry name" value="Translation_prot_SH3-like_sf"/>
</dbReference>
<dbReference type="KEGG" id="taqu:KDW03_02660"/>
<gene>
    <name evidence="5 10" type="primary">nusG</name>
    <name evidence="10" type="ORF">KDW03_02660</name>
</gene>
<dbReference type="GO" id="GO:0031564">
    <property type="term" value="P:transcription antitermination"/>
    <property type="evidence" value="ECO:0007669"/>
    <property type="project" value="UniProtKB-UniRule"/>
</dbReference>
<dbReference type="Gene3D" id="2.30.30.30">
    <property type="match status" value="1"/>
</dbReference>
<dbReference type="SMART" id="SM00739">
    <property type="entry name" value="KOW"/>
    <property type="match status" value="1"/>
</dbReference>
<evidence type="ECO:0000259" key="9">
    <source>
        <dbReference type="SMART" id="SM00739"/>
    </source>
</evidence>
<dbReference type="GO" id="GO:0006354">
    <property type="term" value="P:DNA-templated transcription elongation"/>
    <property type="evidence" value="ECO:0007669"/>
    <property type="project" value="UniProtKB-UniRule"/>
</dbReference>
<dbReference type="PANTHER" id="PTHR30265:SF2">
    <property type="entry name" value="TRANSCRIPTION TERMINATION_ANTITERMINATION PROTEIN NUSG"/>
    <property type="match status" value="1"/>
</dbReference>
<accession>A0AAX3BEF4</accession>
<dbReference type="AlphaFoldDB" id="A0AAX3BEF4"/>
<dbReference type="PROSITE" id="PS01108">
    <property type="entry name" value="RIBOSOMAL_L24"/>
    <property type="match status" value="1"/>
</dbReference>
<dbReference type="InterPro" id="IPR001062">
    <property type="entry name" value="Transcrpt_antiterm_NusG"/>
</dbReference>
<evidence type="ECO:0000256" key="5">
    <source>
        <dbReference type="HAMAP-Rule" id="MF_00948"/>
    </source>
</evidence>
<dbReference type="InterPro" id="IPR006645">
    <property type="entry name" value="NGN-like_dom"/>
</dbReference>
<keyword evidence="3 5" id="KW-0805">Transcription regulation</keyword>